<comment type="caution">
    <text evidence="1">The sequence shown here is derived from an EMBL/GenBank/DDBJ whole genome shotgun (WGS) entry which is preliminary data.</text>
</comment>
<name>A0A8T0L0D3_PHAAN</name>
<evidence type="ECO:0000313" key="1">
    <source>
        <dbReference type="EMBL" id="KAG2405446.1"/>
    </source>
</evidence>
<evidence type="ECO:0000313" key="2">
    <source>
        <dbReference type="Proteomes" id="UP000743370"/>
    </source>
</evidence>
<organism evidence="1 2">
    <name type="scientific">Phaseolus angularis</name>
    <name type="common">Azuki bean</name>
    <name type="synonym">Vigna angularis</name>
    <dbReference type="NCBI Taxonomy" id="3914"/>
    <lineage>
        <taxon>Eukaryota</taxon>
        <taxon>Viridiplantae</taxon>
        <taxon>Streptophyta</taxon>
        <taxon>Embryophyta</taxon>
        <taxon>Tracheophyta</taxon>
        <taxon>Spermatophyta</taxon>
        <taxon>Magnoliopsida</taxon>
        <taxon>eudicotyledons</taxon>
        <taxon>Gunneridae</taxon>
        <taxon>Pentapetalae</taxon>
        <taxon>rosids</taxon>
        <taxon>fabids</taxon>
        <taxon>Fabales</taxon>
        <taxon>Fabaceae</taxon>
        <taxon>Papilionoideae</taxon>
        <taxon>50 kb inversion clade</taxon>
        <taxon>NPAAA clade</taxon>
        <taxon>indigoferoid/millettioid clade</taxon>
        <taxon>Phaseoleae</taxon>
        <taxon>Vigna</taxon>
    </lineage>
</organism>
<dbReference type="Gene3D" id="3.40.50.300">
    <property type="entry name" value="P-loop containing nucleotide triphosphate hydrolases"/>
    <property type="match status" value="1"/>
</dbReference>
<dbReference type="InterPro" id="IPR027417">
    <property type="entry name" value="P-loop_NTPase"/>
</dbReference>
<sequence>MDLGFDYFHLHMKYHRPYEEEEANGNEEKVGEGIGGLDKELIVRRRSQELGGGLDSVLLQRLGHSQENLLVAKVLYRMHLATLIRTKESDLKRVNHSSSRAREIVSEQEAIGMPQLDFSCRIHVLGKSGVGKSATINSIWSSKNHYRRISTSY</sequence>
<protein>
    <submittedName>
        <fullName evidence="1">Translocase of chloroplast 90</fullName>
    </submittedName>
</protein>
<accession>A0A8T0L0D3</accession>
<dbReference type="EMBL" id="JABFOF010000002">
    <property type="protein sequence ID" value="KAG2405446.1"/>
    <property type="molecule type" value="Genomic_DNA"/>
</dbReference>
<dbReference type="Proteomes" id="UP000743370">
    <property type="component" value="Unassembled WGS sequence"/>
</dbReference>
<reference evidence="1 2" key="1">
    <citation type="submission" date="2020-05" db="EMBL/GenBank/DDBJ databases">
        <title>Vigna angularis (adzuki bean) Var. LongXiaoDou No. 4 denovo assembly.</title>
        <authorList>
            <person name="Xiang H."/>
        </authorList>
    </citation>
    <scope>NUCLEOTIDE SEQUENCE [LARGE SCALE GENOMIC DNA]</scope>
    <source>
        <tissue evidence="1">Leaf</tissue>
    </source>
</reference>
<proteinExistence type="predicted"/>
<dbReference type="AlphaFoldDB" id="A0A8T0L0D3"/>
<gene>
    <name evidence="1" type="ORF">HKW66_Vig0047010</name>
</gene>